<evidence type="ECO:0000259" key="6">
    <source>
        <dbReference type="PROSITE" id="PS50943"/>
    </source>
</evidence>
<protein>
    <submittedName>
        <fullName evidence="7">LacI family transcriptional regulator</fullName>
    </submittedName>
</protein>
<sequence>MPTIRDVSKLAGVSIATVSRVINNSGYVKQETEKTILHAMKVLKYEPDPIARSLAGKSTRMIALVVPDILNPFFPEIAKAVENEASRLGYTLILCNTDNSLEKEESYFRVFEQKRIDGVILASYTFDASQIKKWQRKMPIVVIDNRFPEHPTIVSIISHNRSGAHLAVNHLIEQGCQKIAHICGPMDVYSAKERYKGYEDICESQEWFTPDLVVQGNFQIKESYQATLQLMNRHQDVDGIFAGNDIMAVGALKGLLELNIGVPSEVKLVGFDGISIPLVVPELTTVSQPIGEMGALAMFRLVDLMNNRPLESNVQVLNVDLMIKDSSTTRASKEFMK</sequence>
<evidence type="ECO:0000313" key="7">
    <source>
        <dbReference type="EMBL" id="RUT38363.1"/>
    </source>
</evidence>
<dbReference type="PANTHER" id="PTHR30146">
    <property type="entry name" value="LACI-RELATED TRANSCRIPTIONAL REPRESSOR"/>
    <property type="match status" value="1"/>
</dbReference>
<name>A0A3S1BDT8_9BACL</name>
<gene>
    <name evidence="7" type="ORF">EJP82_27395</name>
</gene>
<dbReference type="CDD" id="cd01392">
    <property type="entry name" value="HTH_LacI"/>
    <property type="match status" value="1"/>
</dbReference>
<dbReference type="InterPro" id="IPR000843">
    <property type="entry name" value="HTH_LacI"/>
</dbReference>
<dbReference type="SMART" id="SM00354">
    <property type="entry name" value="HTH_LACI"/>
    <property type="match status" value="1"/>
</dbReference>
<dbReference type="InterPro" id="IPR001387">
    <property type="entry name" value="Cro/C1-type_HTH"/>
</dbReference>
<evidence type="ECO:0000256" key="3">
    <source>
        <dbReference type="ARBA" id="ARBA00023125"/>
    </source>
</evidence>
<evidence type="ECO:0000259" key="5">
    <source>
        <dbReference type="PROSITE" id="PS50932"/>
    </source>
</evidence>
<keyword evidence="1" id="KW-0678">Repressor</keyword>
<dbReference type="GO" id="GO:0003700">
    <property type="term" value="F:DNA-binding transcription factor activity"/>
    <property type="evidence" value="ECO:0007669"/>
    <property type="project" value="TreeGrafter"/>
</dbReference>
<dbReference type="InterPro" id="IPR046335">
    <property type="entry name" value="LacI/GalR-like_sensor"/>
</dbReference>
<dbReference type="InterPro" id="IPR028082">
    <property type="entry name" value="Peripla_BP_I"/>
</dbReference>
<dbReference type="Pfam" id="PF00356">
    <property type="entry name" value="LacI"/>
    <property type="match status" value="1"/>
</dbReference>
<evidence type="ECO:0000313" key="8">
    <source>
        <dbReference type="Proteomes" id="UP000279446"/>
    </source>
</evidence>
<dbReference type="Pfam" id="PF13377">
    <property type="entry name" value="Peripla_BP_3"/>
    <property type="match status" value="1"/>
</dbReference>
<dbReference type="PROSITE" id="PS50932">
    <property type="entry name" value="HTH_LACI_2"/>
    <property type="match status" value="1"/>
</dbReference>
<comment type="caution">
    <text evidence="7">The sequence shown here is derived from an EMBL/GenBank/DDBJ whole genome shotgun (WGS) entry which is preliminary data.</text>
</comment>
<reference evidence="7 8" key="1">
    <citation type="submission" date="2018-12" db="EMBL/GenBank/DDBJ databases">
        <authorList>
            <person name="Sun L."/>
            <person name="Chen Z."/>
        </authorList>
    </citation>
    <scope>NUCLEOTIDE SEQUENCE [LARGE SCALE GENOMIC DNA]</scope>
    <source>
        <strain evidence="7 8">DSM 15890</strain>
    </source>
</reference>
<dbReference type="Proteomes" id="UP000279446">
    <property type="component" value="Unassembled WGS sequence"/>
</dbReference>
<feature type="domain" description="HTH lacI-type" evidence="5">
    <location>
        <begin position="2"/>
        <end position="56"/>
    </location>
</feature>
<organism evidence="7 8">
    <name type="scientific">Paenibacillus anaericanus</name>
    <dbReference type="NCBI Taxonomy" id="170367"/>
    <lineage>
        <taxon>Bacteria</taxon>
        <taxon>Bacillati</taxon>
        <taxon>Bacillota</taxon>
        <taxon>Bacilli</taxon>
        <taxon>Bacillales</taxon>
        <taxon>Paenibacillaceae</taxon>
        <taxon>Paenibacillus</taxon>
    </lineage>
</organism>
<dbReference type="EMBL" id="RZNY01000062">
    <property type="protein sequence ID" value="RUT38363.1"/>
    <property type="molecule type" value="Genomic_DNA"/>
</dbReference>
<dbReference type="SUPFAM" id="SSF47413">
    <property type="entry name" value="lambda repressor-like DNA-binding domains"/>
    <property type="match status" value="1"/>
</dbReference>
<dbReference type="PANTHER" id="PTHR30146:SF95">
    <property type="entry name" value="RIBOSE OPERON REPRESSOR"/>
    <property type="match status" value="1"/>
</dbReference>
<feature type="domain" description="HTH cro/C1-type" evidence="6">
    <location>
        <begin position="3"/>
        <end position="50"/>
    </location>
</feature>
<dbReference type="PRINTS" id="PR00036">
    <property type="entry name" value="HTHLACI"/>
</dbReference>
<evidence type="ECO:0000256" key="4">
    <source>
        <dbReference type="ARBA" id="ARBA00023163"/>
    </source>
</evidence>
<keyword evidence="2" id="KW-0805">Transcription regulation</keyword>
<dbReference type="GO" id="GO:0000976">
    <property type="term" value="F:transcription cis-regulatory region binding"/>
    <property type="evidence" value="ECO:0007669"/>
    <property type="project" value="TreeGrafter"/>
</dbReference>
<dbReference type="Gene3D" id="3.40.50.2300">
    <property type="match status" value="2"/>
</dbReference>
<dbReference type="OrthoDB" id="9796186at2"/>
<dbReference type="Gene3D" id="1.10.260.40">
    <property type="entry name" value="lambda repressor-like DNA-binding domains"/>
    <property type="match status" value="1"/>
</dbReference>
<dbReference type="SUPFAM" id="SSF53822">
    <property type="entry name" value="Periplasmic binding protein-like I"/>
    <property type="match status" value="1"/>
</dbReference>
<keyword evidence="3" id="KW-0238">DNA-binding</keyword>
<proteinExistence type="predicted"/>
<dbReference type="AlphaFoldDB" id="A0A3S1BDT8"/>
<accession>A0A3S1BDT8</accession>
<dbReference type="InterPro" id="IPR010982">
    <property type="entry name" value="Lambda_DNA-bd_dom_sf"/>
</dbReference>
<evidence type="ECO:0000256" key="1">
    <source>
        <dbReference type="ARBA" id="ARBA00022491"/>
    </source>
</evidence>
<dbReference type="CDD" id="cd06291">
    <property type="entry name" value="PBP1_Qymf-like"/>
    <property type="match status" value="1"/>
</dbReference>
<keyword evidence="4" id="KW-0804">Transcription</keyword>
<dbReference type="RefSeq" id="WP_127195237.1">
    <property type="nucleotide sequence ID" value="NZ_JAUSSS010000001.1"/>
</dbReference>
<dbReference type="PROSITE" id="PS50943">
    <property type="entry name" value="HTH_CROC1"/>
    <property type="match status" value="1"/>
</dbReference>
<keyword evidence="8" id="KW-1185">Reference proteome</keyword>
<evidence type="ECO:0000256" key="2">
    <source>
        <dbReference type="ARBA" id="ARBA00023015"/>
    </source>
</evidence>